<dbReference type="HOGENOM" id="CLU_000604_27_5_1"/>
<feature type="domain" description="ABC transporter" evidence="13">
    <location>
        <begin position="385"/>
        <end position="611"/>
    </location>
</feature>
<feature type="transmembrane region" description="Helical" evidence="12">
    <location>
        <begin position="712"/>
        <end position="738"/>
    </location>
</feature>
<dbReference type="Gene3D" id="1.20.1560.10">
    <property type="entry name" value="ABC transporter type 1, transmembrane domain"/>
    <property type="match status" value="2"/>
</dbReference>
<dbReference type="OMA" id="QRWLNFV"/>
<dbReference type="Pfam" id="PF00664">
    <property type="entry name" value="ABC_membrane"/>
    <property type="match status" value="2"/>
</dbReference>
<keyword evidence="10" id="KW-0325">Glycoprotein</keyword>
<dbReference type="InterPro" id="IPR017871">
    <property type="entry name" value="ABC_transporter-like_CS"/>
</dbReference>
<dbReference type="Proteomes" id="UP000006702">
    <property type="component" value="Unassembled WGS sequence"/>
</dbReference>
<dbReference type="PROSITE" id="PS00211">
    <property type="entry name" value="ABC_TRANSPORTER_1"/>
    <property type="match status" value="2"/>
</dbReference>
<dbReference type="InterPro" id="IPR044746">
    <property type="entry name" value="ABCC_6TM_D1"/>
</dbReference>
<dbReference type="PROSITE" id="PS50893">
    <property type="entry name" value="ABC_TRANSPORTER_2"/>
    <property type="match status" value="2"/>
</dbReference>
<feature type="domain" description="ABC transporter" evidence="13">
    <location>
        <begin position="977"/>
        <end position="1209"/>
    </location>
</feature>
<protein>
    <submittedName>
        <fullName evidence="15">ABC transporter, putative</fullName>
    </submittedName>
</protein>
<feature type="transmembrane region" description="Helical" evidence="12">
    <location>
        <begin position="678"/>
        <end position="700"/>
    </location>
</feature>
<evidence type="ECO:0000256" key="9">
    <source>
        <dbReference type="ARBA" id="ARBA00023136"/>
    </source>
</evidence>
<evidence type="ECO:0000259" key="14">
    <source>
        <dbReference type="PROSITE" id="PS50929"/>
    </source>
</evidence>
<dbReference type="CDD" id="cd03250">
    <property type="entry name" value="ABCC_MRP_domain1"/>
    <property type="match status" value="1"/>
</dbReference>
<dbReference type="InterPro" id="IPR003439">
    <property type="entry name" value="ABC_transporter-like_ATP-bd"/>
</dbReference>
<feature type="domain" description="ABC transmembrane type-1" evidence="14">
    <location>
        <begin position="680"/>
        <end position="953"/>
    </location>
</feature>
<dbReference type="InterPro" id="IPR027417">
    <property type="entry name" value="P-loop_NTPase"/>
</dbReference>
<dbReference type="SMART" id="SM00382">
    <property type="entry name" value="AAA"/>
    <property type="match status" value="2"/>
</dbReference>
<organism evidence="15 16">
    <name type="scientific">Neosartorya fischeri (strain ATCC 1020 / DSM 3700 / CBS 544.65 / FGSC A1164 / JCM 1740 / NRRL 181 / WB 181)</name>
    <name type="common">Aspergillus fischerianus</name>
    <dbReference type="NCBI Taxonomy" id="331117"/>
    <lineage>
        <taxon>Eukaryota</taxon>
        <taxon>Fungi</taxon>
        <taxon>Dikarya</taxon>
        <taxon>Ascomycota</taxon>
        <taxon>Pezizomycotina</taxon>
        <taxon>Eurotiomycetes</taxon>
        <taxon>Eurotiomycetidae</taxon>
        <taxon>Eurotiales</taxon>
        <taxon>Aspergillaceae</taxon>
        <taxon>Aspergillus</taxon>
        <taxon>Aspergillus subgen. Fumigati</taxon>
    </lineage>
</organism>
<dbReference type="FunFam" id="1.20.1560.10:FF:000066">
    <property type="entry name" value="ABC multidrug transporter (Eurofung)"/>
    <property type="match status" value="1"/>
</dbReference>
<dbReference type="eggNOG" id="KOG0054">
    <property type="taxonomic scope" value="Eukaryota"/>
</dbReference>
<dbReference type="FunFam" id="1.20.1560.10:FF:000055">
    <property type="entry name" value="ABC multidrug transporter (Eurofung)"/>
    <property type="match status" value="1"/>
</dbReference>
<keyword evidence="6" id="KW-0547">Nucleotide-binding</keyword>
<keyword evidence="4" id="KW-1003">Cell membrane</keyword>
<keyword evidence="5 12" id="KW-0812">Transmembrane</keyword>
<dbReference type="FunFam" id="3.40.50.300:FF:000838">
    <property type="entry name" value="ABC multidrug transporter (Eurofung)"/>
    <property type="match status" value="1"/>
</dbReference>
<dbReference type="GeneID" id="4585341"/>
<dbReference type="VEuPathDB" id="FungiDB:NFIA_002840"/>
<dbReference type="AlphaFoldDB" id="A1DJP3"/>
<feature type="transmembrane region" description="Helical" evidence="12">
    <location>
        <begin position="802"/>
        <end position="826"/>
    </location>
</feature>
<evidence type="ECO:0000256" key="4">
    <source>
        <dbReference type="ARBA" id="ARBA00022475"/>
    </source>
</evidence>
<dbReference type="GO" id="GO:0005524">
    <property type="term" value="F:ATP binding"/>
    <property type="evidence" value="ECO:0007669"/>
    <property type="project" value="UniProtKB-KW"/>
</dbReference>
<dbReference type="RefSeq" id="XP_001258829.1">
    <property type="nucleotide sequence ID" value="XM_001258828.1"/>
</dbReference>
<evidence type="ECO:0000256" key="6">
    <source>
        <dbReference type="ARBA" id="ARBA00022741"/>
    </source>
</evidence>
<feature type="compositionally biased region" description="Low complexity" evidence="11">
    <location>
        <begin position="619"/>
        <end position="635"/>
    </location>
</feature>
<dbReference type="KEGG" id="nfi:NFIA_002840"/>
<dbReference type="STRING" id="331117.A1DJP3"/>
<evidence type="ECO:0000313" key="15">
    <source>
        <dbReference type="EMBL" id="EAW16932.1"/>
    </source>
</evidence>
<feature type="transmembrane region" description="Helical" evidence="12">
    <location>
        <begin position="895"/>
        <end position="915"/>
    </location>
</feature>
<keyword evidence="9 12" id="KW-0472">Membrane</keyword>
<evidence type="ECO:0000256" key="8">
    <source>
        <dbReference type="ARBA" id="ARBA00022989"/>
    </source>
</evidence>
<evidence type="ECO:0000256" key="5">
    <source>
        <dbReference type="ARBA" id="ARBA00022692"/>
    </source>
</evidence>
<evidence type="ECO:0000313" key="16">
    <source>
        <dbReference type="Proteomes" id="UP000006702"/>
    </source>
</evidence>
<dbReference type="GO" id="GO:0005886">
    <property type="term" value="C:plasma membrane"/>
    <property type="evidence" value="ECO:0007669"/>
    <property type="project" value="UniProtKB-SubCell"/>
</dbReference>
<evidence type="ECO:0000256" key="3">
    <source>
        <dbReference type="ARBA" id="ARBA00022448"/>
    </source>
</evidence>
<evidence type="ECO:0000256" key="11">
    <source>
        <dbReference type="SAM" id="MobiDB-lite"/>
    </source>
</evidence>
<dbReference type="Gene3D" id="3.40.50.300">
    <property type="entry name" value="P-loop containing nucleotide triphosphate hydrolases"/>
    <property type="match status" value="2"/>
</dbReference>
<comment type="subcellular location">
    <subcellularLocation>
        <location evidence="1">Cell membrane</location>
        <topology evidence="1">Multi-pass membrane protein</topology>
    </subcellularLocation>
</comment>
<evidence type="ECO:0000256" key="12">
    <source>
        <dbReference type="SAM" id="Phobius"/>
    </source>
</evidence>
<keyword evidence="16" id="KW-1185">Reference proteome</keyword>
<dbReference type="CDD" id="cd18579">
    <property type="entry name" value="ABC_6TM_ABCC_D1"/>
    <property type="match status" value="1"/>
</dbReference>
<evidence type="ECO:0000256" key="2">
    <source>
        <dbReference type="ARBA" id="ARBA00009726"/>
    </source>
</evidence>
<proteinExistence type="inferred from homology"/>
<gene>
    <name evidence="15" type="ORF">NFIA_002840</name>
</gene>
<feature type="transmembrane region" description="Helical" evidence="12">
    <location>
        <begin position="173"/>
        <end position="194"/>
    </location>
</feature>
<dbReference type="InterPro" id="IPR036640">
    <property type="entry name" value="ABC1_TM_sf"/>
</dbReference>
<dbReference type="FunFam" id="3.40.50.300:FF:000997">
    <property type="entry name" value="Multidrug resistance-associated protein 1"/>
    <property type="match status" value="1"/>
</dbReference>
<name>A1DJP3_NEOFI</name>
<dbReference type="OrthoDB" id="6500128at2759"/>
<reference evidence="16" key="1">
    <citation type="journal article" date="2008" name="PLoS Genet.">
        <title>Genomic islands in the pathogenic filamentous fungus Aspergillus fumigatus.</title>
        <authorList>
            <person name="Fedorova N.D."/>
            <person name="Khaldi N."/>
            <person name="Joardar V.S."/>
            <person name="Maiti R."/>
            <person name="Amedeo P."/>
            <person name="Anderson M.J."/>
            <person name="Crabtree J."/>
            <person name="Silva J.C."/>
            <person name="Badger J.H."/>
            <person name="Albarraq A."/>
            <person name="Angiuoli S."/>
            <person name="Bussey H."/>
            <person name="Bowyer P."/>
            <person name="Cotty P.J."/>
            <person name="Dyer P.S."/>
            <person name="Egan A."/>
            <person name="Galens K."/>
            <person name="Fraser-Liggett C.M."/>
            <person name="Haas B.J."/>
            <person name="Inman J.M."/>
            <person name="Kent R."/>
            <person name="Lemieux S."/>
            <person name="Malavazi I."/>
            <person name="Orvis J."/>
            <person name="Roemer T."/>
            <person name="Ronning C.M."/>
            <person name="Sundaram J.P."/>
            <person name="Sutton G."/>
            <person name="Turner G."/>
            <person name="Venter J.C."/>
            <person name="White O.R."/>
            <person name="Whitty B.R."/>
            <person name="Youngman P."/>
            <person name="Wolfe K.H."/>
            <person name="Goldman G.H."/>
            <person name="Wortman J.R."/>
            <person name="Jiang B."/>
            <person name="Denning D.W."/>
            <person name="Nierman W.C."/>
        </authorList>
    </citation>
    <scope>NUCLEOTIDE SEQUENCE [LARGE SCALE GENOMIC DNA]</scope>
    <source>
        <strain evidence="16">ATCC 1020 / DSM 3700 / CBS 544.65 / FGSC A1164 / JCM 1740 / NRRL 181 / WB 181</strain>
    </source>
</reference>
<feature type="region of interest" description="Disordered" evidence="11">
    <location>
        <begin position="606"/>
        <end position="635"/>
    </location>
</feature>
<dbReference type="CDD" id="cd18580">
    <property type="entry name" value="ABC_6TM_ABCC_D2"/>
    <property type="match status" value="1"/>
</dbReference>
<dbReference type="SUPFAM" id="SSF52540">
    <property type="entry name" value="P-loop containing nucleoside triphosphate hydrolases"/>
    <property type="match status" value="2"/>
</dbReference>
<dbReference type="InterPro" id="IPR003593">
    <property type="entry name" value="AAA+_ATPase"/>
</dbReference>
<dbReference type="GO" id="GO:0140359">
    <property type="term" value="F:ABC-type transporter activity"/>
    <property type="evidence" value="ECO:0007669"/>
    <property type="project" value="InterPro"/>
</dbReference>
<dbReference type="InterPro" id="IPR050173">
    <property type="entry name" value="ABC_transporter_C-like"/>
</dbReference>
<keyword evidence="7" id="KW-0067">ATP-binding</keyword>
<dbReference type="EMBL" id="DS027697">
    <property type="protein sequence ID" value="EAW16932.1"/>
    <property type="molecule type" value="Genomic_DNA"/>
</dbReference>
<dbReference type="PANTHER" id="PTHR24223:SF399">
    <property type="entry name" value="ABC TRANSPORTER ATNG"/>
    <property type="match status" value="1"/>
</dbReference>
<feature type="domain" description="ABC transmembrane type-1" evidence="14">
    <location>
        <begin position="54"/>
        <end position="322"/>
    </location>
</feature>
<dbReference type="PANTHER" id="PTHR24223">
    <property type="entry name" value="ATP-BINDING CASSETTE SUB-FAMILY C"/>
    <property type="match status" value="1"/>
</dbReference>
<dbReference type="InterPro" id="IPR011527">
    <property type="entry name" value="ABC1_TM_dom"/>
</dbReference>
<evidence type="ECO:0000256" key="10">
    <source>
        <dbReference type="ARBA" id="ARBA00023180"/>
    </source>
</evidence>
<keyword evidence="8 12" id="KW-1133">Transmembrane helix</keyword>
<accession>A1DJP3</accession>
<dbReference type="PROSITE" id="PS50929">
    <property type="entry name" value="ABC_TM1F"/>
    <property type="match status" value="2"/>
</dbReference>
<dbReference type="GO" id="GO:0016887">
    <property type="term" value="F:ATP hydrolysis activity"/>
    <property type="evidence" value="ECO:0007669"/>
    <property type="project" value="InterPro"/>
</dbReference>
<keyword evidence="3" id="KW-0813">Transport</keyword>
<dbReference type="InterPro" id="IPR044726">
    <property type="entry name" value="ABCC_6TM_D2"/>
</dbReference>
<evidence type="ECO:0000259" key="13">
    <source>
        <dbReference type="PROSITE" id="PS50893"/>
    </source>
</evidence>
<feature type="transmembrane region" description="Helical" evidence="12">
    <location>
        <begin position="256"/>
        <end position="280"/>
    </location>
</feature>
<comment type="similarity">
    <text evidence="2">Belongs to the ABC transporter superfamily. ABCC family. Conjugate transporter (TC 3.A.1.208) subfamily.</text>
</comment>
<evidence type="ECO:0000256" key="1">
    <source>
        <dbReference type="ARBA" id="ARBA00004651"/>
    </source>
</evidence>
<evidence type="ECO:0000256" key="7">
    <source>
        <dbReference type="ARBA" id="ARBA00022840"/>
    </source>
</evidence>
<feature type="transmembrane region" description="Helical" evidence="12">
    <location>
        <begin position="76"/>
        <end position="98"/>
    </location>
</feature>
<dbReference type="Pfam" id="PF00005">
    <property type="entry name" value="ABC_tran"/>
    <property type="match status" value="2"/>
</dbReference>
<sequence length="1218" mass="132910">MTSEKLGAAIANVWMETKQTRPYALPLTTAVALKWPLLSPVAPRIALIGFKYCQPLLLASVVNHVQLPDTHRDRNAGYGLIGATAIVYIGIAMSTGLYNLKVYRPTVMIRGSLVSIVYRKTLRLHLNEAKSSAALTLASSDVDRIGLTVESGHEIWASSIETILALVLLQRQLGWASIAPVLLALLATAANTRIAKYVPRRQREWGAAIQKRVTLTSSVLRNMKSVRMMGLQETIARTIQRARVYELDLSKRYRSFFAYMAIISTIPLQFSAPFAFVIYIYGVKSRHGHDSVAAQIFASISLTQLLATPLQNVLSSIPSFAGSLGSFTRIQAYLRLDDRVDGRDTSFAGIRESAKEPIVHGNQLELGNSGASGASTTMGKLAISVREADISYSADSHPILQKHNFEIRKGLLNVVVGPVGCGKTTLLNALLGEITTSNGKVVVDGSPIAYCQQTPWLINASIKENILNQSPYNETWYKRVISSCGLNADIERLPDGDDTIVGSRGTILSGGQKQRLALARAVYARAPIVVLDDTLSALDARTEKLVFDRTLSKTGLFQQLGSTVILVTHSVQHLRSADNIIALDSKGRIEQHGSFRELSGREAPVGRLLTECPPDKSSAENNSPESASGSASSSQAQREANVSLPHAAAAPGPKRKTISDSAVLMYYLKSIGWYRASIFLLTSLAYVLCISFTQIWVQWWTESKNSNDGSFLGIYFALAVGAIANYSSSIWCMMISIVPISAAKLHWKLLDSVLHAPMSFFSSVDSGITLNRFSQDMSLINSRLPVSTMQATPMAFQALAQIALIAVGSTYLAIAIPFCLGTTWALQRFYLRTSRQLRLLDLELKSPLFSSISETLEGLPTIRALGWEEKFKRRNQDRLDASQRPVYLLYCIQRWLNFVLDLIVAALAILLVSLATQLPSSTSGGRLGVAMLNILGFSQSLSQFIFFYTDLETSLQAVSRVKEFVETTKTGLLGGAVEFRDVTASYATGTDNAVLKGVSLAIQPGQKVGICGRTGSGKSSLLSALFCMIELQSGSITIDGIDLSIISRKEVRSRLIAIPQDPFLLPGTARFNASPDETVADNRIIKALEKVGLWEHVQKRGGLDPDIDILALSHGQQQLFCLARAMLRPSNILVLDEATSNVDWGTNEVMQRVIRGEFANKTIITVAHRLRTILDSDLVVVLGEGRILEAGHPGELLASRSQFWELCSAQGITTIDSI</sequence>
<dbReference type="CDD" id="cd03244">
    <property type="entry name" value="ABCC_MRP_domain2"/>
    <property type="match status" value="1"/>
</dbReference>
<dbReference type="SUPFAM" id="SSF90123">
    <property type="entry name" value="ABC transporter transmembrane region"/>
    <property type="match status" value="2"/>
</dbReference>